<dbReference type="InterPro" id="IPR050465">
    <property type="entry name" value="UPF0194_transport"/>
</dbReference>
<evidence type="ECO:0000259" key="9">
    <source>
        <dbReference type="Pfam" id="PF25984"/>
    </source>
</evidence>
<sequence length="536" mass="56616">MKMMKKKYAKPLLITLICLIAIGAGYFWLSSRKEQKASASSAQVVMPVEKGSIINKASGTGNIASSVRKEIKTLDNGIVDEIFVEEGQSVQEGDKILTFQNEQAESQLESARLSLEIQENKLAELNRDLAELKVYAPAAGVVGAINTEEGEDVSGGFALTSITDKKSLEITGVFNAAQIKHIRVGNQAQIVLIDSFATIKGTVTDVGTSPVDSSDSTVGYEVTVVVPNQGGLSAGMTAQVTVTSGEGSYQAADSATLENKSPKTVSLKTGGTVQKLYVEEGDTVKKGDLLASLESQSLANDIKTQKLEIEQSRLNLQEVMETMDDMVVYAPISGVISEVDVTAGERVSENSTVAVVSDMNALELVIPVDELDINNVTLGMPATITVNSVPDTEFKAAVTEIAKEGTVENGVATFDVTLTLKNIEGLKPGMSATGEVIITQKENILTVPVEAIQQRGKEKFVLVRKEGKDEPVVVKVGLVSEEMAEITEGLKEGDQVVYTLSSADSNSRSARVMMMGPGPGGGSGGGNRTGSGRSGN</sequence>
<name>A0A3G1KPK5_FORW1</name>
<dbReference type="RefSeq" id="WP_148133581.1">
    <property type="nucleotide sequence ID" value="NZ_CP017634.1"/>
</dbReference>
<dbReference type="Gene3D" id="2.40.30.170">
    <property type="match status" value="2"/>
</dbReference>
<feature type="domain" description="YknX-like barrel-sandwich hybrid" evidence="9">
    <location>
        <begin position="75"/>
        <end position="152"/>
    </location>
</feature>
<dbReference type="GO" id="GO:0022857">
    <property type="term" value="F:transmembrane transporter activity"/>
    <property type="evidence" value="ECO:0007669"/>
    <property type="project" value="InterPro"/>
</dbReference>
<dbReference type="Gene3D" id="2.40.50.100">
    <property type="match status" value="2"/>
</dbReference>
<dbReference type="Gene3D" id="2.40.420.20">
    <property type="match status" value="1"/>
</dbReference>
<evidence type="ECO:0000256" key="4">
    <source>
        <dbReference type="SAM" id="Coils"/>
    </source>
</evidence>
<evidence type="ECO:0000313" key="11">
    <source>
        <dbReference type="Proteomes" id="UP000323521"/>
    </source>
</evidence>
<keyword evidence="3 4" id="KW-0175">Coiled coil</keyword>
<evidence type="ECO:0000259" key="6">
    <source>
        <dbReference type="Pfam" id="PF25954"/>
    </source>
</evidence>
<feature type="coiled-coil region" evidence="4">
    <location>
        <begin position="101"/>
        <end position="135"/>
    </location>
</feature>
<feature type="domain" description="CzcB-like C-terminal circularly permuted SH3-like" evidence="8">
    <location>
        <begin position="445"/>
        <end position="498"/>
    </location>
</feature>
<proteinExistence type="inferred from homology"/>
<comment type="similarity">
    <text evidence="2">Belongs to the membrane fusion protein (MFP) (TC 8.A.1) family.</text>
</comment>
<evidence type="ECO:0000256" key="3">
    <source>
        <dbReference type="ARBA" id="ARBA00023054"/>
    </source>
</evidence>
<evidence type="ECO:0000259" key="8">
    <source>
        <dbReference type="Pfam" id="PF25975"/>
    </source>
</evidence>
<feature type="domain" description="CusB-like beta-barrel" evidence="6">
    <location>
        <begin position="366"/>
        <end position="434"/>
    </location>
</feature>
<dbReference type="EMBL" id="CP017634">
    <property type="protein sequence ID" value="ATW24391.1"/>
    <property type="molecule type" value="Genomic_DNA"/>
</dbReference>
<dbReference type="PANTHER" id="PTHR32347:SF14">
    <property type="entry name" value="EFFLUX SYSTEM COMPONENT YKNX-RELATED"/>
    <property type="match status" value="1"/>
</dbReference>
<evidence type="ECO:0000259" key="7">
    <source>
        <dbReference type="Pfam" id="PF25973"/>
    </source>
</evidence>
<dbReference type="GO" id="GO:0030313">
    <property type="term" value="C:cell envelope"/>
    <property type="evidence" value="ECO:0007669"/>
    <property type="project" value="UniProtKB-SubCell"/>
</dbReference>
<protein>
    <recommendedName>
        <fullName evidence="12">Efflux RND transporter periplasmic adaptor subunit</fullName>
    </recommendedName>
</protein>
<feature type="domain" description="CzcB-like barrel-sandwich hybrid" evidence="7">
    <location>
        <begin position="265"/>
        <end position="358"/>
    </location>
</feature>
<dbReference type="SUPFAM" id="SSF111369">
    <property type="entry name" value="HlyD-like secretion proteins"/>
    <property type="match status" value="2"/>
</dbReference>
<dbReference type="OrthoDB" id="9791520at2"/>
<dbReference type="Pfam" id="PF25975">
    <property type="entry name" value="CzcB_C"/>
    <property type="match status" value="1"/>
</dbReference>
<feature type="compositionally biased region" description="Gly residues" evidence="5">
    <location>
        <begin position="517"/>
        <end position="536"/>
    </location>
</feature>
<feature type="region of interest" description="Disordered" evidence="5">
    <location>
        <begin position="508"/>
        <end position="536"/>
    </location>
</feature>
<dbReference type="InterPro" id="IPR058792">
    <property type="entry name" value="Beta-barrel_RND_2"/>
</dbReference>
<dbReference type="KEGG" id="fwa:DCMF_05965"/>
<dbReference type="PANTHER" id="PTHR32347">
    <property type="entry name" value="EFFLUX SYSTEM COMPONENT YKNX-RELATED"/>
    <property type="match status" value="1"/>
</dbReference>
<dbReference type="Pfam" id="PF25984">
    <property type="entry name" value="BSH_YknX"/>
    <property type="match status" value="1"/>
</dbReference>
<evidence type="ECO:0000313" key="10">
    <source>
        <dbReference type="EMBL" id="ATW24391.1"/>
    </source>
</evidence>
<dbReference type="CDD" id="cd06850">
    <property type="entry name" value="biotinyl_domain"/>
    <property type="match status" value="1"/>
</dbReference>
<dbReference type="NCBIfam" id="TIGR01730">
    <property type="entry name" value="RND_mfp"/>
    <property type="match status" value="1"/>
</dbReference>
<evidence type="ECO:0000256" key="5">
    <source>
        <dbReference type="SAM" id="MobiDB-lite"/>
    </source>
</evidence>
<dbReference type="InterPro" id="IPR058647">
    <property type="entry name" value="BSH_CzcB-like"/>
</dbReference>
<comment type="subcellular location">
    <subcellularLocation>
        <location evidence="1">Cell envelope</location>
    </subcellularLocation>
</comment>
<dbReference type="Pfam" id="PF25954">
    <property type="entry name" value="Beta-barrel_RND_2"/>
    <property type="match status" value="1"/>
</dbReference>
<evidence type="ECO:0008006" key="12">
    <source>
        <dbReference type="Google" id="ProtNLM"/>
    </source>
</evidence>
<evidence type="ECO:0000256" key="1">
    <source>
        <dbReference type="ARBA" id="ARBA00004196"/>
    </source>
</evidence>
<dbReference type="Pfam" id="PF25973">
    <property type="entry name" value="BSH_CzcB"/>
    <property type="match status" value="1"/>
</dbReference>
<dbReference type="GO" id="GO:0016020">
    <property type="term" value="C:membrane"/>
    <property type="evidence" value="ECO:0007669"/>
    <property type="project" value="InterPro"/>
</dbReference>
<evidence type="ECO:0000256" key="2">
    <source>
        <dbReference type="ARBA" id="ARBA00009477"/>
    </source>
</evidence>
<reference evidence="10 11" key="1">
    <citation type="submission" date="2016-10" db="EMBL/GenBank/DDBJ databases">
        <title>Complete Genome Sequence of Peptococcaceae strain DCMF.</title>
        <authorList>
            <person name="Edwards R.J."/>
            <person name="Holland S.I."/>
            <person name="Deshpande N.P."/>
            <person name="Wong Y.K."/>
            <person name="Ertan H."/>
            <person name="Manefield M."/>
            <person name="Russell T.L."/>
            <person name="Lee M.J."/>
        </authorList>
    </citation>
    <scope>NUCLEOTIDE SEQUENCE [LARGE SCALE GENOMIC DNA]</scope>
    <source>
        <strain evidence="10 11">DCMF</strain>
    </source>
</reference>
<dbReference type="AlphaFoldDB" id="A0A3G1KPK5"/>
<organism evidence="10 11">
    <name type="scientific">Formimonas warabiya</name>
    <dbReference type="NCBI Taxonomy" id="1761012"/>
    <lineage>
        <taxon>Bacteria</taxon>
        <taxon>Bacillati</taxon>
        <taxon>Bacillota</taxon>
        <taxon>Clostridia</taxon>
        <taxon>Eubacteriales</taxon>
        <taxon>Peptococcaceae</taxon>
        <taxon>Candidatus Formimonas</taxon>
    </lineage>
</organism>
<dbReference type="InterPro" id="IPR006143">
    <property type="entry name" value="RND_pump_MFP"/>
</dbReference>
<accession>A0A3G1KPK5</accession>
<dbReference type="Proteomes" id="UP000323521">
    <property type="component" value="Chromosome"/>
</dbReference>
<dbReference type="InterPro" id="IPR058639">
    <property type="entry name" value="BSH_YknX-like"/>
</dbReference>
<keyword evidence="11" id="KW-1185">Reference proteome</keyword>
<gene>
    <name evidence="10" type="ORF">DCMF_05965</name>
</gene>
<dbReference type="InterPro" id="IPR058649">
    <property type="entry name" value="CzcB_C"/>
</dbReference>